<comment type="caution">
    <text evidence="2">The sequence shown here is derived from an EMBL/GenBank/DDBJ whole genome shotgun (WGS) entry which is preliminary data.</text>
</comment>
<evidence type="ECO:0000313" key="3">
    <source>
        <dbReference type="Proteomes" id="UP001596237"/>
    </source>
</evidence>
<evidence type="ECO:0000313" key="2">
    <source>
        <dbReference type="EMBL" id="MFC6390405.1"/>
    </source>
</evidence>
<sequence length="82" mass="8884">MSHHGITAMTIDQAIGAQPVLLSEDTLDQVNGGARPAFGDFDGMFKDIQHGIRNGATHVSYHRESQTVGGKTKTVTQSSFRR</sequence>
<feature type="region of interest" description="Disordered" evidence="1">
    <location>
        <begin position="62"/>
        <end position="82"/>
    </location>
</feature>
<dbReference type="Proteomes" id="UP001596237">
    <property type="component" value="Unassembled WGS sequence"/>
</dbReference>
<accession>A0ABW1WQJ1</accession>
<dbReference type="RefSeq" id="WP_009865992.1">
    <property type="nucleotide sequence ID" value="NZ_JBHSTT010000043.1"/>
</dbReference>
<keyword evidence="3" id="KW-1185">Reference proteome</keyword>
<dbReference type="EMBL" id="JBHSTT010000043">
    <property type="protein sequence ID" value="MFC6390405.1"/>
    <property type="molecule type" value="Genomic_DNA"/>
</dbReference>
<organism evidence="2 3">
    <name type="scientific">Methylorubrum zatmanii</name>
    <dbReference type="NCBI Taxonomy" id="29429"/>
    <lineage>
        <taxon>Bacteria</taxon>
        <taxon>Pseudomonadati</taxon>
        <taxon>Pseudomonadota</taxon>
        <taxon>Alphaproteobacteria</taxon>
        <taxon>Hyphomicrobiales</taxon>
        <taxon>Methylobacteriaceae</taxon>
        <taxon>Methylorubrum</taxon>
    </lineage>
</organism>
<name>A0ABW1WQJ1_9HYPH</name>
<gene>
    <name evidence="2" type="ORF">ACFQDP_13840</name>
</gene>
<protein>
    <submittedName>
        <fullName evidence="2">Uncharacterized protein</fullName>
    </submittedName>
</protein>
<evidence type="ECO:0000256" key="1">
    <source>
        <dbReference type="SAM" id="MobiDB-lite"/>
    </source>
</evidence>
<reference evidence="3" key="1">
    <citation type="journal article" date="2019" name="Int. J. Syst. Evol. Microbiol.">
        <title>The Global Catalogue of Microorganisms (GCM) 10K type strain sequencing project: providing services to taxonomists for standard genome sequencing and annotation.</title>
        <authorList>
            <consortium name="The Broad Institute Genomics Platform"/>
            <consortium name="The Broad Institute Genome Sequencing Center for Infectious Disease"/>
            <person name="Wu L."/>
            <person name="Ma J."/>
        </authorList>
    </citation>
    <scope>NUCLEOTIDE SEQUENCE [LARGE SCALE GENOMIC DNA]</scope>
    <source>
        <strain evidence="3">CCUG 36916</strain>
    </source>
</reference>
<feature type="compositionally biased region" description="Polar residues" evidence="1">
    <location>
        <begin position="66"/>
        <end position="82"/>
    </location>
</feature>
<proteinExistence type="predicted"/>